<evidence type="ECO:0000256" key="3">
    <source>
        <dbReference type="ARBA" id="ARBA00013368"/>
    </source>
</evidence>
<evidence type="ECO:0000313" key="5">
    <source>
        <dbReference type="EMBL" id="MBO1511688.1"/>
    </source>
</evidence>
<dbReference type="Pfam" id="PF13558">
    <property type="entry name" value="SbcC_Walker_B"/>
    <property type="match status" value="1"/>
</dbReference>
<protein>
    <recommendedName>
        <fullName evidence="3">Nuclease SbcCD subunit C</fullName>
    </recommendedName>
</protein>
<feature type="coiled-coil region" evidence="4">
    <location>
        <begin position="184"/>
        <end position="324"/>
    </location>
</feature>
<feature type="coiled-coil region" evidence="4">
    <location>
        <begin position="875"/>
        <end position="902"/>
    </location>
</feature>
<dbReference type="InterPro" id="IPR027417">
    <property type="entry name" value="P-loop_NTPase"/>
</dbReference>
<sequence>MRPIQLTVSGLHSFREKQIINFDSLCDGGIFGIFGPTGSGKSSILDAMTLALYGKVERAMNNTHGILNHAEDQLTVSFTFELENASAKKQYTVERVFKRTDEIRVKTAICRLIEAGEEKIVLADKAVDVNEQVYGLLGLTIDDFTRAVVLPQGKFAEFLSLKGAERRQMLQRLFHLEQYGDQLMKKLKKRLTSTKIKHNELEAEKTGLGDASSEAVKDAEERLKEAELLLQKRSTELESVTKDFEEKQGIWQLQQQRSDIEKEKIRIEVEEDSIKNLQNQLKEAEEAKELQPYAESLQALKQEKQEAEINLATVKKQFVEIKEQYETISLSYEEIRKNKADHEPRLVAKREKLLQLQKVEEDVKRDQKLLSEFQHKKLELQEQRAKSNALLTKAQQFVEKAMAKQQVLKEEQKTKTITAKEREHVREALEAKHKVKQSQQILLETKELVNNKLTAIDQEKQKLNLITEKVTNSKTKLQEQFVSLNQLYFLVSEREREHATYVHSVKEQFDVLLAKEEKAKSQKLAQELVKQLNDGKPCPVCGSISHPSPVHLDEVNPAEVEKQSDLIREHLDRLQSLSQESHSIKIKLESLSQQVVSDFPFLLELKQIDETKIDRVITIDQELTYEQGYSRFHAEFKEITQDYLQIKNTLDKLMKQVREQQQEEIRRTDFISSATQDANEWSRKQQEYQQKYDQELSSYSERFSSMPLDKIEQLQKEIVEKDEAFEQLNERIQKSISFIEEQEEMVKEQERKNQQLTEQEIELLAEIKNRGQLIAEKQEKLKEVDQNQQISQQIEETETQLKQLIERENELYQSWQQKSNQLHQLQSQLVAIEKSYDQTNLKLAEAEQKWITASEETSFKTIEETLAAVLPADRKQQMKAKIEFYMDKIKQLYTDLHRIEEKLSGKQLTLAEWEQIQQIKVEVKDQVDEAVASKGAANNTLQMLIEKHERFMVIENEQKELDAMLQKLEKLQSVFKGNTFVEYVAEEQLEQVSRDASERLRQLTRGRYAIEVDSQGGFIMRDDANGGVRRPVSTLSGGETFLTSLALALSLSTQIQLRGEYPLQFFFLDEGFGTLDVDLLDTVVTALEKLQAQNLSVGVISHVGELRARLPRKLIVEPAEPSGKGSTVYLESL</sequence>
<dbReference type="PANTHER" id="PTHR32114">
    <property type="entry name" value="ABC TRANSPORTER ABCH.3"/>
    <property type="match status" value="1"/>
</dbReference>
<accession>A0ABS3N180</accession>
<evidence type="ECO:0000256" key="2">
    <source>
        <dbReference type="ARBA" id="ARBA00011322"/>
    </source>
</evidence>
<dbReference type="RefSeq" id="WP_207976883.1">
    <property type="nucleotide sequence ID" value="NZ_JAGDEL010000004.1"/>
</dbReference>
<dbReference type="Pfam" id="PF13555">
    <property type="entry name" value="AAA_29"/>
    <property type="match status" value="1"/>
</dbReference>
<dbReference type="Proteomes" id="UP000663981">
    <property type="component" value="Unassembled WGS sequence"/>
</dbReference>
<evidence type="ECO:0000256" key="4">
    <source>
        <dbReference type="SAM" id="Coils"/>
    </source>
</evidence>
<keyword evidence="4" id="KW-0175">Coiled coil</keyword>
<name>A0ABS3N180_9BACI</name>
<dbReference type="Gene3D" id="3.40.50.300">
    <property type="entry name" value="P-loop containing nucleotide triphosphate hydrolases"/>
    <property type="match status" value="2"/>
</dbReference>
<evidence type="ECO:0000256" key="1">
    <source>
        <dbReference type="ARBA" id="ARBA00006930"/>
    </source>
</evidence>
<comment type="subunit">
    <text evidence="2">Heterodimer of SbcC and SbcD.</text>
</comment>
<reference evidence="5 6" key="1">
    <citation type="submission" date="2021-03" db="EMBL/GenBank/DDBJ databases">
        <title>Whole genome sequence of Metabacillus bambusae BG109.</title>
        <authorList>
            <person name="Jeong J.W."/>
        </authorList>
    </citation>
    <scope>NUCLEOTIDE SEQUENCE [LARGE SCALE GENOMIC DNA]</scope>
    <source>
        <strain evidence="5 6">BG109</strain>
    </source>
</reference>
<dbReference type="SUPFAM" id="SSF52540">
    <property type="entry name" value="P-loop containing nucleoside triphosphate hydrolases"/>
    <property type="match status" value="2"/>
</dbReference>
<dbReference type="EMBL" id="JAGDEL010000004">
    <property type="protein sequence ID" value="MBO1511688.1"/>
    <property type="molecule type" value="Genomic_DNA"/>
</dbReference>
<feature type="coiled-coil region" evidence="4">
    <location>
        <begin position="560"/>
        <end position="594"/>
    </location>
</feature>
<gene>
    <name evidence="5" type="ORF">I7822_08395</name>
</gene>
<dbReference type="PANTHER" id="PTHR32114:SF2">
    <property type="entry name" value="ABC TRANSPORTER ABCH.3"/>
    <property type="match status" value="1"/>
</dbReference>
<comment type="similarity">
    <text evidence="1">Belongs to the SMC family. SbcC subfamily.</text>
</comment>
<keyword evidence="6" id="KW-1185">Reference proteome</keyword>
<comment type="caution">
    <text evidence="5">The sequence shown here is derived from an EMBL/GenBank/DDBJ whole genome shotgun (WGS) entry which is preliminary data.</text>
</comment>
<proteinExistence type="inferred from homology"/>
<evidence type="ECO:0000313" key="6">
    <source>
        <dbReference type="Proteomes" id="UP000663981"/>
    </source>
</evidence>
<feature type="coiled-coil region" evidence="4">
    <location>
        <begin position="636"/>
        <end position="849"/>
    </location>
</feature>
<organism evidence="5 6">
    <name type="scientific">Metabacillus bambusae</name>
    <dbReference type="NCBI Taxonomy" id="2795218"/>
    <lineage>
        <taxon>Bacteria</taxon>
        <taxon>Bacillati</taxon>
        <taxon>Bacillota</taxon>
        <taxon>Bacilli</taxon>
        <taxon>Bacillales</taxon>
        <taxon>Bacillaceae</taxon>
        <taxon>Metabacillus</taxon>
    </lineage>
</organism>